<gene>
    <name evidence="7" type="primary">fabF_6</name>
    <name evidence="7" type="ORF">Pma05_55990</name>
</gene>
<keyword evidence="8" id="KW-1185">Reference proteome</keyword>
<dbReference type="Pfam" id="PF02801">
    <property type="entry name" value="Ketoacyl-synt_C"/>
    <property type="match status" value="1"/>
</dbReference>
<proteinExistence type="inferred from homology"/>
<evidence type="ECO:0000259" key="6">
    <source>
        <dbReference type="PROSITE" id="PS52004"/>
    </source>
</evidence>
<evidence type="ECO:0000256" key="5">
    <source>
        <dbReference type="SAM" id="MobiDB-lite"/>
    </source>
</evidence>
<dbReference type="PANTHER" id="PTHR11712:SF322">
    <property type="entry name" value="POLYKETIDE BETA-KETOACYL SYNTHASE 2-RELATED"/>
    <property type="match status" value="1"/>
</dbReference>
<dbReference type="RefSeq" id="WP_203860437.1">
    <property type="nucleotide sequence ID" value="NZ_BAAAZQ010000009.1"/>
</dbReference>
<organism evidence="7 8">
    <name type="scientific">Plantactinospora mayteni</name>
    <dbReference type="NCBI Taxonomy" id="566021"/>
    <lineage>
        <taxon>Bacteria</taxon>
        <taxon>Bacillati</taxon>
        <taxon>Actinomycetota</taxon>
        <taxon>Actinomycetes</taxon>
        <taxon>Micromonosporales</taxon>
        <taxon>Micromonosporaceae</taxon>
        <taxon>Plantactinospora</taxon>
    </lineage>
</organism>
<evidence type="ECO:0000313" key="7">
    <source>
        <dbReference type="EMBL" id="GIG99026.1"/>
    </source>
</evidence>
<name>A0ABQ4EWL1_9ACTN</name>
<dbReference type="SUPFAM" id="SSF53901">
    <property type="entry name" value="Thiolase-like"/>
    <property type="match status" value="2"/>
</dbReference>
<keyword evidence="3" id="KW-0012">Acyltransferase</keyword>
<dbReference type="InterPro" id="IPR020841">
    <property type="entry name" value="PKS_Beta-ketoAc_synthase_dom"/>
</dbReference>
<dbReference type="EMBL" id="BONX01000039">
    <property type="protein sequence ID" value="GIG99026.1"/>
    <property type="molecule type" value="Genomic_DNA"/>
</dbReference>
<feature type="region of interest" description="Disordered" evidence="5">
    <location>
        <begin position="1"/>
        <end position="29"/>
    </location>
</feature>
<evidence type="ECO:0000256" key="2">
    <source>
        <dbReference type="ARBA" id="ARBA00022679"/>
    </source>
</evidence>
<comment type="similarity">
    <text evidence="1 4">Belongs to the thiolase-like superfamily. Beta-ketoacyl-ACP synthases family.</text>
</comment>
<evidence type="ECO:0000313" key="8">
    <source>
        <dbReference type="Proteomes" id="UP000621500"/>
    </source>
</evidence>
<feature type="domain" description="Ketosynthase family 3 (KS3)" evidence="6">
    <location>
        <begin position="31"/>
        <end position="435"/>
    </location>
</feature>
<evidence type="ECO:0000256" key="3">
    <source>
        <dbReference type="ARBA" id="ARBA00023315"/>
    </source>
</evidence>
<evidence type="ECO:0000256" key="1">
    <source>
        <dbReference type="ARBA" id="ARBA00008467"/>
    </source>
</evidence>
<dbReference type="Pfam" id="PF00109">
    <property type="entry name" value="ketoacyl-synt"/>
    <property type="match status" value="1"/>
</dbReference>
<protein>
    <submittedName>
        <fullName evidence="7">Actinorhodin polyketide beta-ketoacyl synthase</fullName>
    </submittedName>
</protein>
<comment type="caution">
    <text evidence="7">The sequence shown here is derived from an EMBL/GenBank/DDBJ whole genome shotgun (WGS) entry which is preliminary data.</text>
</comment>
<accession>A0ABQ4EWL1</accession>
<dbReference type="PANTHER" id="PTHR11712">
    <property type="entry name" value="POLYKETIDE SYNTHASE-RELATED"/>
    <property type="match status" value="1"/>
</dbReference>
<dbReference type="InterPro" id="IPR016039">
    <property type="entry name" value="Thiolase-like"/>
</dbReference>
<dbReference type="Proteomes" id="UP000621500">
    <property type="component" value="Unassembled WGS sequence"/>
</dbReference>
<dbReference type="InterPro" id="IPR014031">
    <property type="entry name" value="Ketoacyl_synth_C"/>
</dbReference>
<dbReference type="InterPro" id="IPR000794">
    <property type="entry name" value="Beta-ketoacyl_synthase"/>
</dbReference>
<dbReference type="Gene3D" id="3.40.47.10">
    <property type="match status" value="2"/>
</dbReference>
<reference evidence="7 8" key="1">
    <citation type="submission" date="2021-01" db="EMBL/GenBank/DDBJ databases">
        <title>Whole genome shotgun sequence of Plantactinospora mayteni NBRC 109088.</title>
        <authorList>
            <person name="Komaki H."/>
            <person name="Tamura T."/>
        </authorList>
    </citation>
    <scope>NUCLEOTIDE SEQUENCE [LARGE SCALE GENOMIC DNA]</scope>
    <source>
        <strain evidence="7 8">NBRC 109088</strain>
    </source>
</reference>
<dbReference type="SMART" id="SM00825">
    <property type="entry name" value="PKS_KS"/>
    <property type="match status" value="1"/>
</dbReference>
<dbReference type="InterPro" id="IPR014030">
    <property type="entry name" value="Ketoacyl_synth_N"/>
</dbReference>
<keyword evidence="2 4" id="KW-0808">Transferase</keyword>
<evidence type="ECO:0000256" key="4">
    <source>
        <dbReference type="RuleBase" id="RU003694"/>
    </source>
</evidence>
<sequence length="438" mass="45716">MTGEPRGAGPTTGRADDVGPVTGRAGGDGARRRAVITGIGVVAPSGIGADAHWKCVLAGQSRIGPITLFDPERYPSRLAGEVAGFDALHYADNRQVVQTDRWTHLGFAAARLALADAGLPEMADDPYGYAVTLASSSGGNLFGQRELQRLWRGPARTVGAYQSIAWFYAASVGQLSIRHQFKGPCGVLAAESAGGLDSLAHAVRMVRRGTPVVLAGGTECPLSPYALTCQMRNGLLSTCPEPALAYRPFDVAAGGYVPGEGGAVFVVEDLAHARARGVRGYAEVAGWGASHDARHTDRLAAGDPAQYARAMRLALDRAGVRPAEVDVVFPDALGVPRYDRSEAEALRAVFGTRPPPVTTQKPLVGRAHQGGSALDVATALLGIRHGVLPPTAGLDRPAPGCELDFVRESGPRRVDVALVGARGFDGFNSAVVVRRGPA</sequence>
<dbReference type="PROSITE" id="PS52004">
    <property type="entry name" value="KS3_2"/>
    <property type="match status" value="1"/>
</dbReference>